<feature type="transmembrane region" description="Helical" evidence="1">
    <location>
        <begin position="14"/>
        <end position="34"/>
    </location>
</feature>
<protein>
    <submittedName>
        <fullName evidence="2">Uncharacterized protein</fullName>
    </submittedName>
</protein>
<gene>
    <name evidence="2" type="ORF">E7747_15750</name>
</gene>
<sequence>MVQRHALVVSMKEIYGWLLIVALVTLLVIIVSYNRVRPSAFFPKWSTIRKIFRHNVRMLEKTDGQTSIS</sequence>
<keyword evidence="1" id="KW-0812">Transmembrane</keyword>
<evidence type="ECO:0000313" key="2">
    <source>
        <dbReference type="EMBL" id="QCD43576.1"/>
    </source>
</evidence>
<keyword evidence="3" id="KW-1185">Reference proteome</keyword>
<dbReference type="AlphaFoldDB" id="A0A4P7W679"/>
<evidence type="ECO:0000256" key="1">
    <source>
        <dbReference type="SAM" id="Phobius"/>
    </source>
</evidence>
<dbReference type="Proteomes" id="UP000297149">
    <property type="component" value="Chromosome"/>
</dbReference>
<organism evidence="2 3">
    <name type="scientific">Duncaniella dubosii</name>
    <dbReference type="NCBI Taxonomy" id="2518971"/>
    <lineage>
        <taxon>Bacteria</taxon>
        <taxon>Pseudomonadati</taxon>
        <taxon>Bacteroidota</taxon>
        <taxon>Bacteroidia</taxon>
        <taxon>Bacteroidales</taxon>
        <taxon>Muribaculaceae</taxon>
        <taxon>Duncaniella</taxon>
    </lineage>
</organism>
<evidence type="ECO:0000313" key="3">
    <source>
        <dbReference type="Proteomes" id="UP000297149"/>
    </source>
</evidence>
<reference evidence="3" key="1">
    <citation type="submission" date="2019-02" db="EMBL/GenBank/DDBJ databases">
        <title>Isolation and identification of novel species under the genus Muribaculum.</title>
        <authorList>
            <person name="Miyake S."/>
            <person name="Ding Y."/>
            <person name="Low A."/>
            <person name="Soh M."/>
            <person name="Seedorf H."/>
        </authorList>
    </citation>
    <scope>NUCLEOTIDE SEQUENCE [LARGE SCALE GENOMIC DNA]</scope>
    <source>
        <strain evidence="3">H5</strain>
    </source>
</reference>
<proteinExistence type="predicted"/>
<keyword evidence="1" id="KW-0472">Membrane</keyword>
<dbReference type="RefSeq" id="WP_123613322.1">
    <property type="nucleotide sequence ID" value="NZ_CAXHQF010000156.1"/>
</dbReference>
<dbReference type="KEGG" id="ddb:E7747_15750"/>
<dbReference type="EMBL" id="CP039396">
    <property type="protein sequence ID" value="QCD43576.1"/>
    <property type="molecule type" value="Genomic_DNA"/>
</dbReference>
<keyword evidence="1" id="KW-1133">Transmembrane helix</keyword>
<name>A0A4P7W679_9BACT</name>
<accession>A0A4P7W679</accession>